<dbReference type="Proteomes" id="UP001151699">
    <property type="component" value="Chromosome B"/>
</dbReference>
<proteinExistence type="predicted"/>
<organism evidence="2 3">
    <name type="scientific">Pseudolycoriella hygida</name>
    <dbReference type="NCBI Taxonomy" id="35572"/>
    <lineage>
        <taxon>Eukaryota</taxon>
        <taxon>Metazoa</taxon>
        <taxon>Ecdysozoa</taxon>
        <taxon>Arthropoda</taxon>
        <taxon>Hexapoda</taxon>
        <taxon>Insecta</taxon>
        <taxon>Pterygota</taxon>
        <taxon>Neoptera</taxon>
        <taxon>Endopterygota</taxon>
        <taxon>Diptera</taxon>
        <taxon>Nematocera</taxon>
        <taxon>Sciaroidea</taxon>
        <taxon>Sciaridae</taxon>
        <taxon>Pseudolycoriella</taxon>
    </lineage>
</organism>
<keyword evidence="1" id="KW-0472">Membrane</keyword>
<feature type="transmembrane region" description="Helical" evidence="1">
    <location>
        <begin position="42"/>
        <end position="62"/>
    </location>
</feature>
<name>A0A9Q0N0L3_9DIPT</name>
<evidence type="ECO:0000256" key="1">
    <source>
        <dbReference type="SAM" id="Phobius"/>
    </source>
</evidence>
<sequence length="109" mass="12744">MEFNPMVNLDDLIVKIVPKRKTEVKQCNINLAYPSYNKYNDYSLKFACLIFLVTVTIFKVIIHMNVNHDFDVEDDLNGLNEHNGQDLNKKFQVEDENEILIMSNYLGQT</sequence>
<keyword evidence="1" id="KW-1133">Transmembrane helix</keyword>
<evidence type="ECO:0000313" key="3">
    <source>
        <dbReference type="Proteomes" id="UP001151699"/>
    </source>
</evidence>
<comment type="caution">
    <text evidence="2">The sequence shown here is derived from an EMBL/GenBank/DDBJ whole genome shotgun (WGS) entry which is preliminary data.</text>
</comment>
<keyword evidence="3" id="KW-1185">Reference proteome</keyword>
<gene>
    <name evidence="2" type="ORF">Bhyg_05974</name>
</gene>
<protein>
    <submittedName>
        <fullName evidence="2">Uncharacterized protein</fullName>
    </submittedName>
</protein>
<dbReference type="EMBL" id="WJQU01000002">
    <property type="protein sequence ID" value="KAJ6641041.1"/>
    <property type="molecule type" value="Genomic_DNA"/>
</dbReference>
<reference evidence="2" key="1">
    <citation type="submission" date="2022-07" db="EMBL/GenBank/DDBJ databases">
        <authorList>
            <person name="Trinca V."/>
            <person name="Uliana J.V.C."/>
            <person name="Torres T.T."/>
            <person name="Ward R.J."/>
            <person name="Monesi N."/>
        </authorList>
    </citation>
    <scope>NUCLEOTIDE SEQUENCE</scope>
    <source>
        <strain evidence="2">HSMRA1968</strain>
        <tissue evidence="2">Whole embryos</tissue>
    </source>
</reference>
<keyword evidence="1" id="KW-0812">Transmembrane</keyword>
<accession>A0A9Q0N0L3</accession>
<dbReference type="AlphaFoldDB" id="A0A9Q0N0L3"/>
<evidence type="ECO:0000313" key="2">
    <source>
        <dbReference type="EMBL" id="KAJ6641041.1"/>
    </source>
</evidence>